<dbReference type="InterPro" id="IPR014782">
    <property type="entry name" value="Peptidase_M1_dom"/>
</dbReference>
<feature type="transmembrane region" description="Helical" evidence="2">
    <location>
        <begin position="362"/>
        <end position="382"/>
    </location>
</feature>
<feature type="transmembrane region" description="Helical" evidence="2">
    <location>
        <begin position="479"/>
        <end position="498"/>
    </location>
</feature>
<keyword evidence="2" id="KW-0812">Transmembrane</keyword>
<dbReference type="Proteomes" id="UP000315751">
    <property type="component" value="Unassembled WGS sequence"/>
</dbReference>
<feature type="region of interest" description="Disordered" evidence="1">
    <location>
        <begin position="275"/>
        <end position="300"/>
    </location>
</feature>
<sequence length="1212" mass="134384">MAALCLIARIAWFELRYQLRQPALIINFIIFFLITFLATTIDQIQIGGRSNGVHMDSPVMVLQIAAILSLFGMTIGLRGLTDPVLRDADTGMAGIVGATPVRRPLMLTGRLLGAFVACAAAVSSCQWGILLGRLAWWVDPEHFGAFRPLDYLFALGVFSLPNLLVTGALFFLVAALTRRQMATYVVMIVLISGYALISSALAEPSRRVLAAYVDPFGLAPLANATRYWTVVERNTQLPALAGELLSNRLIWISAALALFGLGLAADSWALRRGPRQAAPRPTKDAPTAPSPLRPVAPRLGTGRLGAGAAWQMLRRRLAFEVGATLRSPSLWILLALSVVNMMASLLLQKTLYGTATYPVTRLMVQAILGTFSIAPLAIAGYYTGEFVWRERQAGVAEILGATPAPGWVFTLSKFLAVSMVLAGLWLVAMVPTMAMQIARGPVPIEPGLYLTPLLGMAFPGMLIVAALTLFVQVLSPNKFVGYAIMVVYVVLTLVAQRLGLEDNLLLYGGSPTLLLSDMNGYGRFLLADTWFNVYWGMAALMLLLLTHLLWPRSRALTWRDRGRALVTGWTGPTRALAVLLLLGFIGSGVWIHHNTHVLNEYRDRQMNEDQQVAFERAYRQYETLPQPRITKVSVDVDIYPELQGFDARGHYTLRNHTQAPIAQVHMVLPVRITLEKTALEGAKLTTEDHALNYYIFTLDQPLAPGETRELDFAISQRNPGFTNDATVPLVVDNGSFIGYRRALPIIGFDRARLLDDKFKRRRYGLAPIDRLPKLEDQSQWAVSDLGPDADLVDFETTVSTAPDQTAIAPGYLDREWTAKDAAGRNRHYFHYHTDSPIAHFESWLSARYTVARDTWGEGDHAVDLAVYYHAPHAWNVDRMILGMKRALSYCSANFGPYQHRQLRVLEFPDYASFAQSFPNTVPYSEGIGFIADLRDKTKIDPVFYVTAHEVAHQWWGHQLIAANVQGTTLLVESLAQYSALMVMEHEYGPNQIRRFLKYELDSYLRNRGHEELEELPLVRVEGQPYIHYRKGSLAMYALKDYLGEDTVNRALARLLKDGKARTDRYALSTDLVAALKAEAPGQADLISDLLEKIVLYDLKVTGSHAEALPDGHFKVSVTVSASKFEADGQGKETPVPFVAMPIDIGLFHADPGAPTFGDQDVIHLAKHPLHFGEQTIELVVDKKPDYVGIDPYNKLIDRNSDDNVARLGQSAP</sequence>
<dbReference type="EMBL" id="VITR01000006">
    <property type="protein sequence ID" value="TWB42689.1"/>
    <property type="molecule type" value="Genomic_DNA"/>
</dbReference>
<dbReference type="AlphaFoldDB" id="A0A560HA82"/>
<evidence type="ECO:0000313" key="5">
    <source>
        <dbReference type="Proteomes" id="UP000315751"/>
    </source>
</evidence>
<feature type="transmembrane region" description="Helical" evidence="2">
    <location>
        <begin position="330"/>
        <end position="347"/>
    </location>
</feature>
<dbReference type="SUPFAM" id="SSF55486">
    <property type="entry name" value="Metalloproteases ('zincins'), catalytic domain"/>
    <property type="match status" value="1"/>
</dbReference>
<feature type="transmembrane region" description="Helical" evidence="2">
    <location>
        <begin position="151"/>
        <end position="174"/>
    </location>
</feature>
<evidence type="ECO:0000256" key="2">
    <source>
        <dbReference type="SAM" id="Phobius"/>
    </source>
</evidence>
<evidence type="ECO:0000313" key="4">
    <source>
        <dbReference type="EMBL" id="TWB42689.1"/>
    </source>
</evidence>
<evidence type="ECO:0000256" key="1">
    <source>
        <dbReference type="SAM" id="MobiDB-lite"/>
    </source>
</evidence>
<evidence type="ECO:0000259" key="3">
    <source>
        <dbReference type="Pfam" id="PF01433"/>
    </source>
</evidence>
<reference evidence="4 5" key="1">
    <citation type="submission" date="2019-06" db="EMBL/GenBank/DDBJ databases">
        <title>Genomic Encyclopedia of Type Strains, Phase IV (KMG-V): Genome sequencing to study the core and pangenomes of soil and plant-associated prokaryotes.</title>
        <authorList>
            <person name="Whitman W."/>
        </authorList>
    </citation>
    <scope>NUCLEOTIDE SEQUENCE [LARGE SCALE GENOMIC DNA]</scope>
    <source>
        <strain evidence="4 5">BR 11622</strain>
    </source>
</reference>
<organism evidence="4 5">
    <name type="scientific">Nitrospirillum amazonense</name>
    <dbReference type="NCBI Taxonomy" id="28077"/>
    <lineage>
        <taxon>Bacteria</taxon>
        <taxon>Pseudomonadati</taxon>
        <taxon>Pseudomonadota</taxon>
        <taxon>Alphaproteobacteria</taxon>
        <taxon>Rhodospirillales</taxon>
        <taxon>Azospirillaceae</taxon>
        <taxon>Nitrospirillum</taxon>
    </lineage>
</organism>
<keyword evidence="2" id="KW-0472">Membrane</keyword>
<feature type="transmembrane region" description="Helical" evidence="2">
    <location>
        <begin position="449"/>
        <end position="472"/>
    </location>
</feature>
<comment type="caution">
    <text evidence="4">The sequence shown here is derived from an EMBL/GenBank/DDBJ whole genome shotgun (WGS) entry which is preliminary data.</text>
</comment>
<feature type="transmembrane region" description="Helical" evidence="2">
    <location>
        <begin position="571"/>
        <end position="591"/>
    </location>
</feature>
<dbReference type="Pfam" id="PF01433">
    <property type="entry name" value="Peptidase_M1"/>
    <property type="match status" value="1"/>
</dbReference>
<feature type="transmembrane region" description="Helical" evidence="2">
    <location>
        <begin position="249"/>
        <end position="270"/>
    </location>
</feature>
<feature type="transmembrane region" description="Helical" evidence="2">
    <location>
        <begin position="61"/>
        <end position="80"/>
    </location>
</feature>
<gene>
    <name evidence="4" type="ORF">FBZ90_106291</name>
</gene>
<feature type="transmembrane region" description="Helical" evidence="2">
    <location>
        <begin position="111"/>
        <end position="131"/>
    </location>
</feature>
<feature type="transmembrane region" description="Helical" evidence="2">
    <location>
        <begin position="181"/>
        <end position="202"/>
    </location>
</feature>
<feature type="domain" description="Peptidase M1 membrane alanine aminopeptidase" evidence="3">
    <location>
        <begin position="886"/>
        <end position="1077"/>
    </location>
</feature>
<dbReference type="Gene3D" id="1.10.390.10">
    <property type="entry name" value="Neutral Protease Domain 2"/>
    <property type="match status" value="1"/>
</dbReference>
<dbReference type="GO" id="GO:0008270">
    <property type="term" value="F:zinc ion binding"/>
    <property type="evidence" value="ECO:0007669"/>
    <property type="project" value="InterPro"/>
</dbReference>
<dbReference type="GO" id="GO:0008237">
    <property type="term" value="F:metallopeptidase activity"/>
    <property type="evidence" value="ECO:0007669"/>
    <property type="project" value="InterPro"/>
</dbReference>
<keyword evidence="2" id="KW-1133">Transmembrane helix</keyword>
<accession>A0A560HA82</accession>
<protein>
    <submittedName>
        <fullName evidence="4">Peptidase M1-like protein</fullName>
    </submittedName>
</protein>
<keyword evidence="5" id="KW-1185">Reference proteome</keyword>
<name>A0A560HA82_9PROT</name>
<dbReference type="RefSeq" id="WP_246130362.1">
    <property type="nucleotide sequence ID" value="NZ_VITR01000006.1"/>
</dbReference>
<dbReference type="InterPro" id="IPR027268">
    <property type="entry name" value="Peptidase_M4/M1_CTD_sf"/>
</dbReference>
<feature type="transmembrane region" description="Helical" evidence="2">
    <location>
        <begin position="414"/>
        <end position="437"/>
    </location>
</feature>
<feature type="transmembrane region" description="Helical" evidence="2">
    <location>
        <begin position="23"/>
        <end position="41"/>
    </location>
</feature>
<proteinExistence type="predicted"/>
<feature type="transmembrane region" description="Helical" evidence="2">
    <location>
        <begin position="533"/>
        <end position="550"/>
    </location>
</feature>